<keyword evidence="2" id="KW-1185">Reference proteome</keyword>
<name>A0AA41Z5B7_9HYPH</name>
<proteinExistence type="predicted"/>
<protein>
    <submittedName>
        <fullName evidence="1">Uncharacterized protein</fullName>
    </submittedName>
</protein>
<sequence>MDRLTRHAEDLAHSHVGYVLTAGENLVGVLLMIFRRVSVNGGSHLRCNLSSWCVDEAYRSYGSLLVTMATRDKAVTYINISPERHTRRIVEAQGFTRYADGLFLSVPLLSGRSGTPVAYVTGDTVAPANASADDVALVEAHANLGCLTLWCVAPDGAYPFVFSVSRRLKRTVRVAHVVYCPDPVLVARFSQGIGVFLARRRIFFISIDTNGSIAGLRGRYFKDRMPKYFRGDHKPRLGDLAYTELPLFGA</sequence>
<evidence type="ECO:0000313" key="1">
    <source>
        <dbReference type="EMBL" id="MCW6513243.1"/>
    </source>
</evidence>
<accession>A0AA41Z5B7</accession>
<reference evidence="1" key="1">
    <citation type="submission" date="2022-05" db="EMBL/GenBank/DDBJ databases">
        <authorList>
            <person name="Pankratov T."/>
        </authorList>
    </citation>
    <scope>NUCLEOTIDE SEQUENCE</scope>
    <source>
        <strain evidence="1">BP6-180914</strain>
    </source>
</reference>
<dbReference type="Proteomes" id="UP001165667">
    <property type="component" value="Unassembled WGS sequence"/>
</dbReference>
<dbReference type="AlphaFoldDB" id="A0AA41Z5B7"/>
<evidence type="ECO:0000313" key="2">
    <source>
        <dbReference type="Proteomes" id="UP001165667"/>
    </source>
</evidence>
<dbReference type="EMBL" id="JAMOIM010000125">
    <property type="protein sequence ID" value="MCW6513243.1"/>
    <property type="molecule type" value="Genomic_DNA"/>
</dbReference>
<dbReference type="RefSeq" id="WP_282589614.1">
    <property type="nucleotide sequence ID" value="NZ_JAMOIM010000125.1"/>
</dbReference>
<organism evidence="1 2">
    <name type="scientific">Lichenifustis flavocetrariae</name>
    <dbReference type="NCBI Taxonomy" id="2949735"/>
    <lineage>
        <taxon>Bacteria</taxon>
        <taxon>Pseudomonadati</taxon>
        <taxon>Pseudomonadota</taxon>
        <taxon>Alphaproteobacteria</taxon>
        <taxon>Hyphomicrobiales</taxon>
        <taxon>Lichenihabitantaceae</taxon>
        <taxon>Lichenifustis</taxon>
    </lineage>
</organism>
<gene>
    <name evidence="1" type="ORF">M8523_36035</name>
</gene>
<comment type="caution">
    <text evidence="1">The sequence shown here is derived from an EMBL/GenBank/DDBJ whole genome shotgun (WGS) entry which is preliminary data.</text>
</comment>